<keyword evidence="3" id="KW-0326">Glycosidase</keyword>
<dbReference type="PANTHER" id="PTHR40446:SF2">
    <property type="entry name" value="N-ACETYLGLUCOSAMINE-1-PHOSPHODIESTER ALPHA-N-ACETYLGLUCOSAMINIDASE"/>
    <property type="match status" value="1"/>
</dbReference>
<feature type="signal peptide" evidence="1">
    <location>
        <begin position="1"/>
        <end position="24"/>
    </location>
</feature>
<organism evidence="3 4">
    <name type="scientific">Congzhengia minquanensis</name>
    <dbReference type="NCBI Taxonomy" id="2763657"/>
    <lineage>
        <taxon>Bacteria</taxon>
        <taxon>Bacillati</taxon>
        <taxon>Bacillota</taxon>
        <taxon>Clostridia</taxon>
        <taxon>Eubacteriales</taxon>
        <taxon>Oscillospiraceae</taxon>
        <taxon>Congzhengia</taxon>
    </lineage>
</organism>
<dbReference type="Proteomes" id="UP000611762">
    <property type="component" value="Unassembled WGS sequence"/>
</dbReference>
<dbReference type="AlphaFoldDB" id="A0A926HTK8"/>
<evidence type="ECO:0000256" key="1">
    <source>
        <dbReference type="SAM" id="SignalP"/>
    </source>
</evidence>
<gene>
    <name evidence="3" type="ORF">H8698_01400</name>
</gene>
<dbReference type="Pfam" id="PF09992">
    <property type="entry name" value="NAGPA"/>
    <property type="match status" value="1"/>
</dbReference>
<accession>A0A926HTK8</accession>
<dbReference type="PANTHER" id="PTHR40446">
    <property type="entry name" value="N-ACETYLGLUCOSAMINE-1-PHOSPHODIESTER ALPHA-N-ACETYLGLUCOSAMINIDASE"/>
    <property type="match status" value="1"/>
</dbReference>
<proteinExistence type="predicted"/>
<evidence type="ECO:0000313" key="3">
    <source>
        <dbReference type="EMBL" id="MBC8539627.1"/>
    </source>
</evidence>
<keyword evidence="3" id="KW-0378">Hydrolase</keyword>
<name>A0A926HTK8_9FIRM</name>
<dbReference type="EMBL" id="JACRSU010000001">
    <property type="protein sequence ID" value="MBC8539627.1"/>
    <property type="molecule type" value="Genomic_DNA"/>
</dbReference>
<feature type="chain" id="PRO_5037341280" evidence="1">
    <location>
        <begin position="25"/>
        <end position="771"/>
    </location>
</feature>
<comment type="caution">
    <text evidence="3">The sequence shown here is derived from an EMBL/GenBank/DDBJ whole genome shotgun (WGS) entry which is preliminary data.</text>
</comment>
<keyword evidence="1" id="KW-0732">Signal</keyword>
<reference evidence="3" key="1">
    <citation type="submission" date="2020-08" db="EMBL/GenBank/DDBJ databases">
        <title>Genome public.</title>
        <authorList>
            <person name="Liu C."/>
            <person name="Sun Q."/>
        </authorList>
    </citation>
    <scope>NUCLEOTIDE SEQUENCE</scope>
    <source>
        <strain evidence="3">H8</strain>
    </source>
</reference>
<keyword evidence="4" id="KW-1185">Reference proteome</keyword>
<evidence type="ECO:0000259" key="2">
    <source>
        <dbReference type="Pfam" id="PF09992"/>
    </source>
</evidence>
<evidence type="ECO:0000313" key="4">
    <source>
        <dbReference type="Proteomes" id="UP000611762"/>
    </source>
</evidence>
<dbReference type="RefSeq" id="WP_249310848.1">
    <property type="nucleotide sequence ID" value="NZ_JACRSU010000001.1"/>
</dbReference>
<protein>
    <submittedName>
        <fullName evidence="3">Phosphodiester glycosidase family protein</fullName>
    </submittedName>
</protein>
<dbReference type="GO" id="GO:0016798">
    <property type="term" value="F:hydrolase activity, acting on glycosyl bonds"/>
    <property type="evidence" value="ECO:0007669"/>
    <property type="project" value="UniProtKB-KW"/>
</dbReference>
<sequence length="771" mass="82492">MKKRMVSFIAIFTLALSGSFFADAAVLNEVVEERELIGGVTYKHIQRLEDYGWQDVYAVQADLKAPGVKLEVLKSQNGESFLENTYQMAVDSGALAAVNADFFAAKRGQSGRGSAVGVEVRDGKLTSSASVTENMNTFYKVFGDERFYVNAFVFNMSVTAANGKTDKIKVVNKYDDLTGIVMYTDDWGEYSVGSKGGSIEVAVDENGTVVNKVTESDPIVIPKGGYVLASHMSYNTFLLDNVNIGDVISVDIQSTPDINYIETAVGGGGIILSEGKVPSKFSHNISGRNPRSAVGIDQTGTVVTIVAVDGRRTDSKGMTQTELGYLMADLGCYTALNFDGGGSTLMAVDNNGEKEVVNKPSDGGYRKVTNSLGIMTTAEDNAPATRARFNAQDNVFVNASVKLNLTGVDDYNRQAAIDTSSAVYATDGSGTVSDGVFYPSKTGTSYVTAECGGFIAEKTFTVLPAPREMNFKETKITLNSGESYTPVIIGKDASGSKAEIRLSDAVVTVSGGAVTVSGDTITAAAPGAAVVTAVLGEISANMAVMVDGAEEIAVPDNITVPDTQNTYKDLTEEGAFRFSVFGNTRDVSTLFDQFIMNNALYKMKLSSDFQVFLGANVNTKEIEKVSSNYVLAKNYNCFGDGPNTFITLPNVSGKVYTGNVSVWSKFQNDVKNAGQNLFIFLDRNFISNNQVEFLSFTKTVNAAAQSGKNVYVFGGGFVNQNTVDDGVRYINTAGVFPSVAIDGTSPSYIKYVLVTINGNEVTYEYRPIIGD</sequence>
<dbReference type="InterPro" id="IPR018711">
    <property type="entry name" value="NAGPA"/>
</dbReference>
<feature type="domain" description="Phosphodiester glycosidase" evidence="2">
    <location>
        <begin position="200"/>
        <end position="374"/>
    </location>
</feature>